<evidence type="ECO:0000259" key="6">
    <source>
        <dbReference type="PROSITE" id="PS50222"/>
    </source>
</evidence>
<reference evidence="7" key="1">
    <citation type="submission" date="2022-06" db="EMBL/GenBank/DDBJ databases">
        <authorList>
            <person name="Berger JAMES D."/>
            <person name="Berger JAMES D."/>
        </authorList>
    </citation>
    <scope>NUCLEOTIDE SEQUENCE [LARGE SCALE GENOMIC DNA]</scope>
</reference>
<dbReference type="GO" id="GO:0005737">
    <property type="term" value="C:cytoplasm"/>
    <property type="evidence" value="ECO:0007669"/>
    <property type="project" value="UniProtKB-SubCell"/>
</dbReference>
<dbReference type="GO" id="GO:0005509">
    <property type="term" value="F:calcium ion binding"/>
    <property type="evidence" value="ECO:0007669"/>
    <property type="project" value="InterPro"/>
</dbReference>
<evidence type="ECO:0000256" key="5">
    <source>
        <dbReference type="ARBA" id="ARBA00022837"/>
    </source>
</evidence>
<reference evidence="8" key="2">
    <citation type="submission" date="2023-11" db="UniProtKB">
        <authorList>
            <consortium name="WormBaseParasite"/>
        </authorList>
    </citation>
    <scope>IDENTIFICATION</scope>
</reference>
<feature type="domain" description="EF-hand" evidence="6">
    <location>
        <begin position="5"/>
        <end position="40"/>
    </location>
</feature>
<evidence type="ECO:0000313" key="8">
    <source>
        <dbReference type="WBParaSite" id="TREG1_25610.1"/>
    </source>
</evidence>
<dbReference type="WBParaSite" id="TREG1_25610.1">
    <property type="protein sequence ID" value="TREG1_25610.1"/>
    <property type="gene ID" value="TREG1_25610"/>
</dbReference>
<comment type="subcellular location">
    <subcellularLocation>
        <location evidence="1">Cytoplasm</location>
    </subcellularLocation>
</comment>
<dbReference type="PROSITE" id="PS00018">
    <property type="entry name" value="EF_HAND_1"/>
    <property type="match status" value="3"/>
</dbReference>
<name>A0AA85JC17_TRIRE</name>
<dbReference type="InterPro" id="IPR051426">
    <property type="entry name" value="Peflin/Sorcin_CaBP"/>
</dbReference>
<dbReference type="PROSITE" id="PS50222">
    <property type="entry name" value="EF_HAND_2"/>
    <property type="match status" value="3"/>
</dbReference>
<evidence type="ECO:0000256" key="3">
    <source>
        <dbReference type="ARBA" id="ARBA00022723"/>
    </source>
</evidence>
<evidence type="ECO:0000313" key="7">
    <source>
        <dbReference type="Proteomes" id="UP000050795"/>
    </source>
</evidence>
<organism evidence="7 8">
    <name type="scientific">Trichobilharzia regenti</name>
    <name type="common">Nasal bird schistosome</name>
    <dbReference type="NCBI Taxonomy" id="157069"/>
    <lineage>
        <taxon>Eukaryota</taxon>
        <taxon>Metazoa</taxon>
        <taxon>Spiralia</taxon>
        <taxon>Lophotrochozoa</taxon>
        <taxon>Platyhelminthes</taxon>
        <taxon>Trematoda</taxon>
        <taxon>Digenea</taxon>
        <taxon>Strigeidida</taxon>
        <taxon>Schistosomatoidea</taxon>
        <taxon>Schistosomatidae</taxon>
        <taxon>Trichobilharzia</taxon>
    </lineage>
</organism>
<dbReference type="InterPro" id="IPR011992">
    <property type="entry name" value="EF-hand-dom_pair"/>
</dbReference>
<dbReference type="Gene3D" id="1.10.238.10">
    <property type="entry name" value="EF-hand"/>
    <property type="match status" value="1"/>
</dbReference>
<feature type="domain" description="EF-hand" evidence="6">
    <location>
        <begin position="73"/>
        <end position="108"/>
    </location>
</feature>
<feature type="domain" description="EF-hand" evidence="6">
    <location>
        <begin position="109"/>
        <end position="144"/>
    </location>
</feature>
<keyword evidence="4" id="KW-0677">Repeat</keyword>
<keyword evidence="5" id="KW-0106">Calcium</keyword>
<dbReference type="Proteomes" id="UP000050795">
    <property type="component" value="Unassembled WGS sequence"/>
</dbReference>
<dbReference type="InterPro" id="IPR002048">
    <property type="entry name" value="EF_hand_dom"/>
</dbReference>
<dbReference type="Pfam" id="PF13499">
    <property type="entry name" value="EF-hand_7"/>
    <property type="match status" value="2"/>
</dbReference>
<dbReference type="GO" id="GO:0048306">
    <property type="term" value="F:calcium-dependent protein binding"/>
    <property type="evidence" value="ECO:0007669"/>
    <property type="project" value="UniProtKB-ARBA"/>
</dbReference>
<proteinExistence type="predicted"/>
<dbReference type="SMART" id="SM00054">
    <property type="entry name" value="EFh"/>
    <property type="match status" value="4"/>
</dbReference>
<dbReference type="PANTHER" id="PTHR46212:SF3">
    <property type="entry name" value="GH27120P"/>
    <property type="match status" value="1"/>
</dbReference>
<evidence type="ECO:0000256" key="1">
    <source>
        <dbReference type="ARBA" id="ARBA00004496"/>
    </source>
</evidence>
<accession>A0AA85JC17</accession>
<dbReference type="AlphaFoldDB" id="A0AA85JC17"/>
<keyword evidence="3" id="KW-0479">Metal-binding</keyword>
<protein>
    <recommendedName>
        <fullName evidence="6">EF-hand domain-containing protein</fullName>
    </recommendedName>
</protein>
<evidence type="ECO:0000256" key="4">
    <source>
        <dbReference type="ARBA" id="ARBA00022737"/>
    </source>
</evidence>
<keyword evidence="2" id="KW-0963">Cytoplasm</keyword>
<dbReference type="InterPro" id="IPR018247">
    <property type="entry name" value="EF_Hand_1_Ca_BS"/>
</dbReference>
<sequence length="146" mass="16675">MPSKKEIDELLKIFHDLDRNNDGNISRTELLSKIGTKSAERQKVNELMHLMDINGDGMISLGEYRLVLGLSGQSVDAWKRLFRKLDKDRSGSLDFHEICSLFGNTDSGEVRESVTSYMRKYDTDRDGRINLREFLTFAAEQAGKDL</sequence>
<keyword evidence="7" id="KW-1185">Reference proteome</keyword>
<dbReference type="PANTHER" id="PTHR46212">
    <property type="entry name" value="PEFLIN"/>
    <property type="match status" value="1"/>
</dbReference>
<dbReference type="SUPFAM" id="SSF47473">
    <property type="entry name" value="EF-hand"/>
    <property type="match status" value="1"/>
</dbReference>
<evidence type="ECO:0000256" key="2">
    <source>
        <dbReference type="ARBA" id="ARBA00022490"/>
    </source>
</evidence>